<dbReference type="KEGG" id="dhe:111595915"/>
<dbReference type="GeneID" id="111595915"/>
<dbReference type="Proteomes" id="UP000504633">
    <property type="component" value="Unplaced"/>
</dbReference>
<dbReference type="OrthoDB" id="191995at2759"/>
<dbReference type="Pfam" id="PF10170">
    <property type="entry name" value="C6_DPF"/>
    <property type="match status" value="1"/>
</dbReference>
<feature type="domain" description="Cysteine-rich DPF motif" evidence="3">
    <location>
        <begin position="51"/>
        <end position="150"/>
    </location>
</feature>
<evidence type="ECO:0000256" key="1">
    <source>
        <dbReference type="ARBA" id="ARBA00007917"/>
    </source>
</evidence>
<evidence type="ECO:0000259" key="3">
    <source>
        <dbReference type="Pfam" id="PF10170"/>
    </source>
</evidence>
<reference evidence="5" key="1">
    <citation type="submission" date="2025-08" db="UniProtKB">
        <authorList>
            <consortium name="RefSeq"/>
        </authorList>
    </citation>
    <scope>IDENTIFICATION</scope>
    <source>
        <strain evidence="5">15085-1641.00</strain>
        <tissue evidence="5">Whole body</tissue>
    </source>
</reference>
<dbReference type="RefSeq" id="XP_023165633.1">
    <property type="nucleotide sequence ID" value="XM_023309865.2"/>
</dbReference>
<evidence type="ECO:0000256" key="2">
    <source>
        <dbReference type="ARBA" id="ARBA00014801"/>
    </source>
</evidence>
<keyword evidence="4" id="KW-1185">Reference proteome</keyword>
<dbReference type="PANTHER" id="PTHR31849">
    <property type="entry name" value="CYSTEINE-RICH PDF MOTIF DOMAIN-CONTAINING PROTEIN 1"/>
    <property type="match status" value="1"/>
</dbReference>
<protein>
    <recommendedName>
        <fullName evidence="2">Cysteine-rich DPF motif domain-containing protein 1</fullName>
    </recommendedName>
</protein>
<name>A0A6J1LLP2_DROHY</name>
<dbReference type="OMA" id="CDMHELV"/>
<dbReference type="InterPro" id="IPR018785">
    <property type="entry name" value="CDPF1_dom"/>
</dbReference>
<organism evidence="4 5">
    <name type="scientific">Drosophila hydei</name>
    <name type="common">Fruit fly</name>
    <dbReference type="NCBI Taxonomy" id="7224"/>
    <lineage>
        <taxon>Eukaryota</taxon>
        <taxon>Metazoa</taxon>
        <taxon>Ecdysozoa</taxon>
        <taxon>Arthropoda</taxon>
        <taxon>Hexapoda</taxon>
        <taxon>Insecta</taxon>
        <taxon>Pterygota</taxon>
        <taxon>Neoptera</taxon>
        <taxon>Endopterygota</taxon>
        <taxon>Diptera</taxon>
        <taxon>Brachycera</taxon>
        <taxon>Muscomorpha</taxon>
        <taxon>Ephydroidea</taxon>
        <taxon>Drosophilidae</taxon>
        <taxon>Drosophila</taxon>
    </lineage>
</organism>
<dbReference type="PANTHER" id="PTHR31849:SF1">
    <property type="entry name" value="CYSTEINE-RICH DPF MOTIF DOMAIN-CONTAINING PROTEIN 1"/>
    <property type="match status" value="1"/>
</dbReference>
<accession>A0A6J1LLP2</accession>
<comment type="similarity">
    <text evidence="1">Belongs to the CDPF1 family.</text>
</comment>
<proteinExistence type="inferred from homology"/>
<dbReference type="AlphaFoldDB" id="A0A6J1LLP2"/>
<dbReference type="InterPro" id="IPR042426">
    <property type="entry name" value="CDPF1"/>
</dbReference>
<gene>
    <name evidence="5" type="primary">LOC111595915</name>
</gene>
<sequence length="159" mass="18070">MAQDSIDYACIDDDDLCLDNEASEINQLQLAALKEPQAQEDVDERLATVEFHCSGCNMHEMVHYYGRTPPFALGIKFREDSFVLRDPFQAPPPRWQSKPEFYVALGVKCASCGKVVCKDTSCSFYYTKTFCLECGKTELKNWPVEAQSRLRKQLAAKKP</sequence>
<dbReference type="PRINTS" id="PR01995">
    <property type="entry name" value="UPF0595"/>
</dbReference>
<evidence type="ECO:0000313" key="4">
    <source>
        <dbReference type="Proteomes" id="UP000504633"/>
    </source>
</evidence>
<evidence type="ECO:0000313" key="5">
    <source>
        <dbReference type="RefSeq" id="XP_023165633.1"/>
    </source>
</evidence>